<dbReference type="InterPro" id="IPR008797">
    <property type="entry name" value="PSII_PsbQ"/>
</dbReference>
<evidence type="ECO:0000256" key="4">
    <source>
        <dbReference type="ARBA" id="ARBA00022946"/>
    </source>
</evidence>
<dbReference type="GO" id="GO:0019898">
    <property type="term" value="C:extrinsic component of membrane"/>
    <property type="evidence" value="ECO:0007669"/>
    <property type="project" value="InterPro"/>
</dbReference>
<keyword evidence="5" id="KW-0793">Thylakoid</keyword>
<dbReference type="Gene3D" id="1.20.120.290">
    <property type="entry name" value="Oxygen-evolving enhancer protein 3 (PsbQ), four-helix up-down bundle"/>
    <property type="match status" value="1"/>
</dbReference>
<dbReference type="GO" id="GO:0005509">
    <property type="term" value="F:calcium ion binding"/>
    <property type="evidence" value="ECO:0007669"/>
    <property type="project" value="InterPro"/>
</dbReference>
<gene>
    <name evidence="8" type="ORF">RHGRI_009522</name>
</gene>
<dbReference type="EMBL" id="JACTNZ010000004">
    <property type="protein sequence ID" value="KAG5551126.1"/>
    <property type="molecule type" value="Genomic_DNA"/>
</dbReference>
<keyword evidence="3" id="KW-0934">Plastid</keyword>
<dbReference type="GO" id="GO:0009535">
    <property type="term" value="C:chloroplast thylakoid membrane"/>
    <property type="evidence" value="ECO:0007669"/>
    <property type="project" value="UniProtKB-SubCell"/>
</dbReference>
<evidence type="ECO:0008006" key="10">
    <source>
        <dbReference type="Google" id="ProtNLM"/>
    </source>
</evidence>
<keyword evidence="9" id="KW-1185">Reference proteome</keyword>
<accession>A0AAV6KFC6</accession>
<dbReference type="GO" id="GO:0009767">
    <property type="term" value="P:photosynthetic electron transport chain"/>
    <property type="evidence" value="ECO:0007669"/>
    <property type="project" value="TreeGrafter"/>
</dbReference>
<comment type="similarity">
    <text evidence="7">Belongs to the PsbQ family.</text>
</comment>
<organism evidence="8 9">
    <name type="scientific">Rhododendron griersonianum</name>
    <dbReference type="NCBI Taxonomy" id="479676"/>
    <lineage>
        <taxon>Eukaryota</taxon>
        <taxon>Viridiplantae</taxon>
        <taxon>Streptophyta</taxon>
        <taxon>Embryophyta</taxon>
        <taxon>Tracheophyta</taxon>
        <taxon>Spermatophyta</taxon>
        <taxon>Magnoliopsida</taxon>
        <taxon>eudicotyledons</taxon>
        <taxon>Gunneridae</taxon>
        <taxon>Pentapetalae</taxon>
        <taxon>asterids</taxon>
        <taxon>Ericales</taxon>
        <taxon>Ericaceae</taxon>
        <taxon>Ericoideae</taxon>
        <taxon>Rhodoreae</taxon>
        <taxon>Rhododendron</taxon>
    </lineage>
</organism>
<evidence type="ECO:0000256" key="2">
    <source>
        <dbReference type="ARBA" id="ARBA00022528"/>
    </source>
</evidence>
<evidence type="ECO:0000256" key="7">
    <source>
        <dbReference type="ARBA" id="ARBA00035649"/>
    </source>
</evidence>
<keyword evidence="6" id="KW-0472">Membrane</keyword>
<dbReference type="InterPro" id="IPR054099">
    <property type="entry name" value="PSII_PsbQ_pln"/>
</dbReference>
<protein>
    <recommendedName>
        <fullName evidence="10">Photosynthetic NDH subcomplex L 3</fullName>
    </recommendedName>
</protein>
<proteinExistence type="inferred from homology"/>
<evidence type="ECO:0000256" key="3">
    <source>
        <dbReference type="ARBA" id="ARBA00022640"/>
    </source>
</evidence>
<dbReference type="Proteomes" id="UP000823749">
    <property type="component" value="Chromosome 4"/>
</dbReference>
<sequence length="222" mass="25159">MARLANLNGVSEALPAIPKFPHFKRTQKKTTILGFHGNNKPQEFQEQQQMPTTRRMAIGLASIALFGNVGNGNSLADDNGYWLNGPLPKRQVQNKIANEETGTRSFLKTGIFTANIGTKSRAYRIKRLAFDLLALGDLLPRNAWNFVRMYIRNKASIMYYDFDELISNAQANDKQPLTDLANRLFDNVEKLEDAVRKHDLPRTESCYQETTGILQEVRSRLA</sequence>
<dbReference type="PANTHER" id="PTHR33399">
    <property type="entry name" value="OXYGEN-EVOLVING ENHANCER PROTEIN 3-1, CHLOROPLASTIC"/>
    <property type="match status" value="1"/>
</dbReference>
<name>A0AAV6KFC6_9ERIC</name>
<evidence type="ECO:0000313" key="9">
    <source>
        <dbReference type="Proteomes" id="UP000823749"/>
    </source>
</evidence>
<evidence type="ECO:0000256" key="1">
    <source>
        <dbReference type="ARBA" id="ARBA00004334"/>
    </source>
</evidence>
<dbReference type="PANTHER" id="PTHR33399:SF2">
    <property type="entry name" value="PHOTOSYNTHETIC NDH SUBUNIT OF LUMENAL LOCATION 3, CHLOROPLASTIC"/>
    <property type="match status" value="1"/>
</dbReference>
<comment type="subcellular location">
    <subcellularLocation>
        <location evidence="1">Plastid</location>
        <location evidence="1">Chloroplast thylakoid membrane</location>
    </subcellularLocation>
</comment>
<dbReference type="Pfam" id="PF05757">
    <property type="entry name" value="PsbQ"/>
    <property type="match status" value="1"/>
</dbReference>
<reference evidence="8" key="1">
    <citation type="submission" date="2020-08" db="EMBL/GenBank/DDBJ databases">
        <title>Plant Genome Project.</title>
        <authorList>
            <person name="Zhang R.-G."/>
        </authorList>
    </citation>
    <scope>NUCLEOTIDE SEQUENCE</scope>
    <source>
        <strain evidence="8">WSP0</strain>
        <tissue evidence="8">Leaf</tissue>
    </source>
</reference>
<keyword evidence="2" id="KW-0150">Chloroplast</keyword>
<dbReference type="AlphaFoldDB" id="A0AAV6KFC6"/>
<comment type="caution">
    <text evidence="8">The sequence shown here is derived from an EMBL/GenBank/DDBJ whole genome shotgun (WGS) entry which is preliminary data.</text>
</comment>
<evidence type="ECO:0000256" key="5">
    <source>
        <dbReference type="ARBA" id="ARBA00023078"/>
    </source>
</evidence>
<dbReference type="InterPro" id="IPR023222">
    <property type="entry name" value="PsbQ-like_dom_sf"/>
</dbReference>
<evidence type="ECO:0000256" key="6">
    <source>
        <dbReference type="ARBA" id="ARBA00023136"/>
    </source>
</evidence>
<dbReference type="SUPFAM" id="SSF101112">
    <property type="entry name" value="Oxygen-evolving enhancer protein 3"/>
    <property type="match status" value="1"/>
</dbReference>
<evidence type="ECO:0000313" key="8">
    <source>
        <dbReference type="EMBL" id="KAG5551126.1"/>
    </source>
</evidence>
<keyword evidence="4" id="KW-0809">Transit peptide</keyword>
<dbReference type="GO" id="GO:0009654">
    <property type="term" value="C:photosystem II oxygen evolving complex"/>
    <property type="evidence" value="ECO:0007669"/>
    <property type="project" value="InterPro"/>
</dbReference>